<dbReference type="Proteomes" id="UP000234681">
    <property type="component" value="Chromosome 9"/>
</dbReference>
<organism evidence="1 2">
    <name type="scientific">Rattus norvegicus</name>
    <name type="common">Rat</name>
    <dbReference type="NCBI Taxonomy" id="10116"/>
    <lineage>
        <taxon>Eukaryota</taxon>
        <taxon>Metazoa</taxon>
        <taxon>Chordata</taxon>
        <taxon>Craniata</taxon>
        <taxon>Vertebrata</taxon>
        <taxon>Euteleostomi</taxon>
        <taxon>Mammalia</taxon>
        <taxon>Eutheria</taxon>
        <taxon>Euarchontoglires</taxon>
        <taxon>Glires</taxon>
        <taxon>Rodentia</taxon>
        <taxon>Myomorpha</taxon>
        <taxon>Muroidea</taxon>
        <taxon>Muridae</taxon>
        <taxon>Murinae</taxon>
        <taxon>Rattus</taxon>
    </lineage>
</organism>
<protein>
    <submittedName>
        <fullName evidence="1">RCG55704, isoform CRA_b</fullName>
    </submittedName>
</protein>
<proteinExistence type="predicted"/>
<evidence type="ECO:0000313" key="1">
    <source>
        <dbReference type="EMBL" id="EDL91848.1"/>
    </source>
</evidence>
<dbReference type="EMBL" id="CH473997">
    <property type="protein sequence ID" value="EDL91848.1"/>
    <property type="molecule type" value="Genomic_DNA"/>
</dbReference>
<name>A6JR88_RAT</name>
<dbReference type="AlphaFoldDB" id="A6JR88"/>
<reference evidence="1 2" key="1">
    <citation type="submission" date="2005-09" db="EMBL/GenBank/DDBJ databases">
        <authorList>
            <person name="Mural R.J."/>
            <person name="Li P.W."/>
            <person name="Adams M.D."/>
            <person name="Amanatides P.G."/>
            <person name="Baden-Tillson H."/>
            <person name="Barnstead M."/>
            <person name="Chin S.H."/>
            <person name="Dew I."/>
            <person name="Evans C.A."/>
            <person name="Ferriera S."/>
            <person name="Flanigan M."/>
            <person name="Fosler C."/>
            <person name="Glodek A."/>
            <person name="Gu Z."/>
            <person name="Holt R.A."/>
            <person name="Jennings D."/>
            <person name="Kraft C.L."/>
            <person name="Lu F."/>
            <person name="Nguyen T."/>
            <person name="Nusskern D.R."/>
            <person name="Pfannkoch C.M."/>
            <person name="Sitter C."/>
            <person name="Sutton G.G."/>
            <person name="Venter J.C."/>
            <person name="Wang Z."/>
            <person name="Woodage T."/>
            <person name="Zheng X.H."/>
            <person name="Zhong F."/>
        </authorList>
    </citation>
    <scope>NUCLEOTIDE SEQUENCE [LARGE SCALE GENOMIC DNA]</scope>
    <source>
        <strain>BN</strain>
        <strain evidence="2">Sprague-Dawley</strain>
    </source>
</reference>
<sequence>MNLLLTFVKTWSNFLISVFECCTYVKASTTYICICIA</sequence>
<accession>A6JR88</accession>
<evidence type="ECO:0000313" key="2">
    <source>
        <dbReference type="Proteomes" id="UP000234681"/>
    </source>
</evidence>
<gene>
    <name evidence="1" type="ORF">rCG_55704</name>
</gene>